<dbReference type="PROSITE" id="PS51257">
    <property type="entry name" value="PROKAR_LIPOPROTEIN"/>
    <property type="match status" value="1"/>
</dbReference>
<gene>
    <name evidence="2" type="ORF">GWO68_15780</name>
</gene>
<accession>A0A6B2H4Q4</accession>
<evidence type="ECO:0000313" key="3">
    <source>
        <dbReference type="Proteomes" id="UP000478546"/>
    </source>
</evidence>
<keyword evidence="1" id="KW-0175">Coiled coil</keyword>
<keyword evidence="3" id="KW-1185">Reference proteome</keyword>
<feature type="coiled-coil region" evidence="1">
    <location>
        <begin position="22"/>
        <end position="56"/>
    </location>
</feature>
<dbReference type="RefSeq" id="WP_162347441.1">
    <property type="nucleotide sequence ID" value="NZ_JAAEAA010000025.1"/>
</dbReference>
<dbReference type="CDD" id="cd14686">
    <property type="entry name" value="bZIP"/>
    <property type="match status" value="1"/>
</dbReference>
<sequence>MIKIYYTIFLALILVGCNQSISQTEKDYIKNLEEKNRALEKELQALKSEAESQEQPVKNSKAYFTIGSTEKEVLEAMGEPTAYLKTAPEAKKFIYGISTVYFYQDKVISYDNLDQNLNVKVAK</sequence>
<organism evidence="2 3">
    <name type="scientific">Pontibacter fetidus</name>
    <dbReference type="NCBI Taxonomy" id="2700082"/>
    <lineage>
        <taxon>Bacteria</taxon>
        <taxon>Pseudomonadati</taxon>
        <taxon>Bacteroidota</taxon>
        <taxon>Cytophagia</taxon>
        <taxon>Cytophagales</taxon>
        <taxon>Hymenobacteraceae</taxon>
        <taxon>Pontibacter</taxon>
    </lineage>
</organism>
<reference evidence="2 3" key="1">
    <citation type="submission" date="2020-01" db="EMBL/GenBank/DDBJ databases">
        <authorList>
            <person name="Kim M.K."/>
        </authorList>
    </citation>
    <scope>NUCLEOTIDE SEQUENCE [LARGE SCALE GENOMIC DNA]</scope>
    <source>
        <strain evidence="2 3">BT213</strain>
    </source>
</reference>
<comment type="caution">
    <text evidence="2">The sequence shown here is derived from an EMBL/GenBank/DDBJ whole genome shotgun (WGS) entry which is preliminary data.</text>
</comment>
<dbReference type="Proteomes" id="UP000478546">
    <property type="component" value="Unassembled WGS sequence"/>
</dbReference>
<evidence type="ECO:0000256" key="1">
    <source>
        <dbReference type="SAM" id="Coils"/>
    </source>
</evidence>
<proteinExistence type="predicted"/>
<name>A0A6B2H4Q4_9BACT</name>
<protein>
    <submittedName>
        <fullName evidence="2">Uncharacterized protein</fullName>
    </submittedName>
</protein>
<dbReference type="EMBL" id="JAAEAA010000025">
    <property type="protein sequence ID" value="NDK57383.1"/>
    <property type="molecule type" value="Genomic_DNA"/>
</dbReference>
<dbReference type="AlphaFoldDB" id="A0A6B2H4Q4"/>
<evidence type="ECO:0000313" key="2">
    <source>
        <dbReference type="EMBL" id="NDK57383.1"/>
    </source>
</evidence>